<name>A0A1E3GS33_9GAMM</name>
<dbReference type="PATRIC" id="fig|291169.3.peg.1869"/>
<dbReference type="GO" id="GO:0006542">
    <property type="term" value="P:glutamine biosynthetic process"/>
    <property type="evidence" value="ECO:0007669"/>
    <property type="project" value="InterPro"/>
</dbReference>
<evidence type="ECO:0000313" key="1">
    <source>
        <dbReference type="EMBL" id="ODN66386.1"/>
    </source>
</evidence>
<dbReference type="EMBL" id="MCRI01000020">
    <property type="protein sequence ID" value="ODN66386.1"/>
    <property type="molecule type" value="Genomic_DNA"/>
</dbReference>
<proteinExistence type="predicted"/>
<keyword evidence="2" id="KW-1185">Reference proteome</keyword>
<gene>
    <name evidence="1" type="ORF">A9E74_01859</name>
</gene>
<dbReference type="STRING" id="291169.A9E74_01859"/>
<dbReference type="RefSeq" id="WP_245652127.1">
    <property type="nucleotide sequence ID" value="NZ_MCRI01000020.1"/>
</dbReference>
<dbReference type="GO" id="GO:0004356">
    <property type="term" value="F:glutamine synthetase activity"/>
    <property type="evidence" value="ECO:0007669"/>
    <property type="project" value="InterPro"/>
</dbReference>
<comment type="caution">
    <text evidence="1">The sequence shown here is derived from an EMBL/GenBank/DDBJ whole genome shotgun (WGS) entry which is preliminary data.</text>
</comment>
<protein>
    <recommendedName>
        <fullName evidence="3">Glutamine synthetase</fullName>
    </recommendedName>
</protein>
<sequence length="72" mass="8180">MINIKSDDEIKKIQEDLKSKGVKYCMGTYVDIHGIPKGKVVPLSHLHHMAHGSELYTAMPLMVWANNPMTMR</sequence>
<dbReference type="AlphaFoldDB" id="A0A1E3GS33"/>
<dbReference type="InterPro" id="IPR036651">
    <property type="entry name" value="Gln_synt_N_sf"/>
</dbReference>
<organism evidence="1 2">
    <name type="scientific">Methylophaga muralis</name>
    <dbReference type="NCBI Taxonomy" id="291169"/>
    <lineage>
        <taxon>Bacteria</taxon>
        <taxon>Pseudomonadati</taxon>
        <taxon>Pseudomonadota</taxon>
        <taxon>Gammaproteobacteria</taxon>
        <taxon>Thiotrichales</taxon>
        <taxon>Piscirickettsiaceae</taxon>
        <taxon>Methylophaga</taxon>
    </lineage>
</organism>
<evidence type="ECO:0008006" key="3">
    <source>
        <dbReference type="Google" id="ProtNLM"/>
    </source>
</evidence>
<dbReference type="Proteomes" id="UP000094379">
    <property type="component" value="Unassembled WGS sequence"/>
</dbReference>
<reference evidence="1 2" key="1">
    <citation type="submission" date="2016-07" db="EMBL/GenBank/DDBJ databases">
        <title>Draft Genome Sequence of Methylophaga muralis Bur 1.</title>
        <authorList>
            <person name="Vasilenko O.V."/>
            <person name="Doronina N.V."/>
            <person name="Shmareva M.N."/>
            <person name="Tarlachkov S.V."/>
            <person name="Mustakhimov I."/>
            <person name="Trotsenko Y.A."/>
        </authorList>
    </citation>
    <scope>NUCLEOTIDE SEQUENCE [LARGE SCALE GENOMIC DNA]</scope>
    <source>
        <strain evidence="1 2">Bur 1</strain>
    </source>
</reference>
<evidence type="ECO:0000313" key="2">
    <source>
        <dbReference type="Proteomes" id="UP000094379"/>
    </source>
</evidence>
<dbReference type="SUPFAM" id="SSF54368">
    <property type="entry name" value="Glutamine synthetase, N-terminal domain"/>
    <property type="match status" value="1"/>
</dbReference>
<accession>A0A1E3GS33</accession>